<reference evidence="2" key="1">
    <citation type="submission" date="2025-08" db="UniProtKB">
        <authorList>
            <consortium name="RefSeq"/>
        </authorList>
    </citation>
    <scope>IDENTIFICATION</scope>
</reference>
<dbReference type="RefSeq" id="XP_014674878.1">
    <property type="nucleotide sequence ID" value="XM_014819392.1"/>
</dbReference>
<sequence length="226" mass="25189">MPVPPGAAEKQELIEIEANLEKSLKRVGETYATIILGLGMSKQHHMDCGRSRVSSTHRDRTTFELLYLFCANVINVTFRRRDSEAIGVEIGKILRSDMFNPALRVSREGTVFPSNTQTEHIKSCTATVKRASVKTIMYQKSPALRSLLPSSKEQAPWLFHTRFLHGQPGLEKRFTSSMHDDDDGDNSTYIIPDKIGIVGEPLSLFHSSTLSPIDAESENNGEPTSE</sequence>
<dbReference type="InterPro" id="IPR026142">
    <property type="entry name" value="Pro_pase_1_reg_su_36"/>
</dbReference>
<keyword evidence="1" id="KW-1185">Reference proteome</keyword>
<proteinExistence type="predicted"/>
<dbReference type="GeneID" id="106814987"/>
<dbReference type="PANTHER" id="PTHR21055">
    <property type="entry name" value="PROTEIN PHOSPHATASE 1 REGULATORY SUBUNIT 36"/>
    <property type="match status" value="1"/>
</dbReference>
<evidence type="ECO:0000313" key="1">
    <source>
        <dbReference type="Proteomes" id="UP000695022"/>
    </source>
</evidence>
<evidence type="ECO:0000313" key="2">
    <source>
        <dbReference type="RefSeq" id="XP_014674878.1"/>
    </source>
</evidence>
<organism evidence="1 2">
    <name type="scientific">Priapulus caudatus</name>
    <name type="common">Priapulid worm</name>
    <dbReference type="NCBI Taxonomy" id="37621"/>
    <lineage>
        <taxon>Eukaryota</taxon>
        <taxon>Metazoa</taxon>
        <taxon>Ecdysozoa</taxon>
        <taxon>Scalidophora</taxon>
        <taxon>Priapulida</taxon>
        <taxon>Priapulimorpha</taxon>
        <taxon>Priapulimorphida</taxon>
        <taxon>Priapulidae</taxon>
        <taxon>Priapulus</taxon>
    </lineage>
</organism>
<name>A0ABM1ERQ7_PRICU</name>
<dbReference type="Pfam" id="PF14895">
    <property type="entry name" value="PPPI_inhib"/>
    <property type="match status" value="1"/>
</dbReference>
<accession>A0ABM1ERQ7</accession>
<gene>
    <name evidence="2" type="primary">LOC106814987</name>
</gene>
<protein>
    <submittedName>
        <fullName evidence="2">Protein phosphatase 1 regulatory subunit 36-like</fullName>
    </submittedName>
</protein>
<dbReference type="PANTHER" id="PTHR21055:SF3">
    <property type="entry name" value="PROTEIN PHOSPHATASE 1 REGULATORY SUBUNIT 36"/>
    <property type="match status" value="1"/>
</dbReference>
<dbReference type="Proteomes" id="UP000695022">
    <property type="component" value="Unplaced"/>
</dbReference>